<keyword evidence="5 10" id="KW-0812">Transmembrane</keyword>
<dbReference type="PANTHER" id="PTHR43298:SF2">
    <property type="entry name" value="FMN_FAD EXPORTER YEEO-RELATED"/>
    <property type="match status" value="1"/>
</dbReference>
<feature type="transmembrane region" description="Helical" evidence="10">
    <location>
        <begin position="356"/>
        <end position="381"/>
    </location>
</feature>
<dbReference type="InterPro" id="IPR050222">
    <property type="entry name" value="MATE_MdtK"/>
</dbReference>
<evidence type="ECO:0000256" key="9">
    <source>
        <dbReference type="ARBA" id="ARBA00031636"/>
    </source>
</evidence>
<dbReference type="Pfam" id="PF01554">
    <property type="entry name" value="MatE"/>
    <property type="match status" value="2"/>
</dbReference>
<comment type="caution">
    <text evidence="11">The sequence shown here is derived from an EMBL/GenBank/DDBJ whole genome shotgun (WGS) entry which is preliminary data.</text>
</comment>
<feature type="transmembrane region" description="Helical" evidence="10">
    <location>
        <begin position="393"/>
        <end position="414"/>
    </location>
</feature>
<dbReference type="GO" id="GO:0005886">
    <property type="term" value="C:plasma membrane"/>
    <property type="evidence" value="ECO:0007669"/>
    <property type="project" value="UniProtKB-SubCell"/>
</dbReference>
<dbReference type="AlphaFoldDB" id="A0A150P274"/>
<protein>
    <recommendedName>
        <fullName evidence="9">Multidrug-efflux transporter</fullName>
    </recommendedName>
</protein>
<dbReference type="PIRSF" id="PIRSF006603">
    <property type="entry name" value="DinF"/>
    <property type="match status" value="1"/>
</dbReference>
<dbReference type="InterPro" id="IPR002528">
    <property type="entry name" value="MATE_fam"/>
</dbReference>
<feature type="transmembrane region" description="Helical" evidence="10">
    <location>
        <begin position="103"/>
        <end position="126"/>
    </location>
</feature>
<evidence type="ECO:0000256" key="5">
    <source>
        <dbReference type="ARBA" id="ARBA00022692"/>
    </source>
</evidence>
<feature type="transmembrane region" description="Helical" evidence="10">
    <location>
        <begin position="421"/>
        <end position="441"/>
    </location>
</feature>
<keyword evidence="2" id="KW-0813">Transport</keyword>
<evidence type="ECO:0000256" key="7">
    <source>
        <dbReference type="ARBA" id="ARBA00023065"/>
    </source>
</evidence>
<feature type="transmembrane region" description="Helical" evidence="10">
    <location>
        <begin position="253"/>
        <end position="279"/>
    </location>
</feature>
<dbReference type="GO" id="GO:0006811">
    <property type="term" value="P:monoatomic ion transport"/>
    <property type="evidence" value="ECO:0007669"/>
    <property type="project" value="UniProtKB-KW"/>
</dbReference>
<feature type="transmembrane region" description="Helical" evidence="10">
    <location>
        <begin position="447"/>
        <end position="469"/>
    </location>
</feature>
<keyword evidence="6 10" id="KW-1133">Transmembrane helix</keyword>
<evidence type="ECO:0000256" key="8">
    <source>
        <dbReference type="ARBA" id="ARBA00023136"/>
    </source>
</evidence>
<dbReference type="PANTHER" id="PTHR43298">
    <property type="entry name" value="MULTIDRUG RESISTANCE PROTEIN NORM-RELATED"/>
    <property type="match status" value="1"/>
</dbReference>
<evidence type="ECO:0000313" key="12">
    <source>
        <dbReference type="Proteomes" id="UP000075420"/>
    </source>
</evidence>
<comment type="subcellular location">
    <subcellularLocation>
        <location evidence="1">Cell membrane</location>
        <topology evidence="1">Multi-pass membrane protein</topology>
    </subcellularLocation>
</comment>
<evidence type="ECO:0000256" key="10">
    <source>
        <dbReference type="SAM" id="Phobius"/>
    </source>
</evidence>
<keyword evidence="4" id="KW-1003">Cell membrane</keyword>
<dbReference type="CDD" id="cd13133">
    <property type="entry name" value="MATE_like_7"/>
    <property type="match status" value="1"/>
</dbReference>
<feature type="transmembrane region" description="Helical" evidence="10">
    <location>
        <begin position="175"/>
        <end position="196"/>
    </location>
</feature>
<evidence type="ECO:0000313" key="11">
    <source>
        <dbReference type="EMBL" id="KYF49343.1"/>
    </source>
</evidence>
<evidence type="ECO:0000256" key="4">
    <source>
        <dbReference type="ARBA" id="ARBA00022475"/>
    </source>
</evidence>
<gene>
    <name evidence="11" type="ORF">BE08_16065</name>
</gene>
<feature type="transmembrane region" description="Helical" evidence="10">
    <location>
        <begin position="208"/>
        <end position="232"/>
    </location>
</feature>
<evidence type="ECO:0000256" key="1">
    <source>
        <dbReference type="ARBA" id="ARBA00004651"/>
    </source>
</evidence>
<dbReference type="GO" id="GO:0015297">
    <property type="term" value="F:antiporter activity"/>
    <property type="evidence" value="ECO:0007669"/>
    <property type="project" value="UniProtKB-KW"/>
</dbReference>
<dbReference type="EMBL" id="JELY01003369">
    <property type="protein sequence ID" value="KYF49343.1"/>
    <property type="molecule type" value="Genomic_DNA"/>
</dbReference>
<feature type="transmembrane region" description="Helical" evidence="10">
    <location>
        <begin position="311"/>
        <end position="335"/>
    </location>
</feature>
<dbReference type="Proteomes" id="UP000075420">
    <property type="component" value="Unassembled WGS sequence"/>
</dbReference>
<evidence type="ECO:0000256" key="6">
    <source>
        <dbReference type="ARBA" id="ARBA00022989"/>
    </source>
</evidence>
<sequence>MAQIALSAPGSNAVTSGPPHRAILRLALPTVAAMLTQSIVNEIDIVFFAHLPCPESSNAHAALLPSLIVLWLFGGSLSAISVGTQAFTARRFAEKRHEDAGAVLANALFFAIVAGVVFSALGYLTMPYILSVIIKVPDARQAALDYLGWRLLGVTSMAATFALKAFFDGIGKTHIHLVSAVAMNALNIVLCLLLIFGNASLGIPKYGIAGAGMAGFISTYVGLAIMVAYALLPEYRRLYRPFAPSKLSAQLTWSVLKLSIPSAVATVAIMTGFGLFYAIASKLDQVAPAGVISPLCPGGRAEPVYGAATTVIVGILKLTFTACLAFGTSTATLVAQSLGEKDGDKAARFGWVSVRLGLAIFGVVGLLEAIFAPQILAFASSSELVQAAALRPLQVMGICTPLVAVGMILTQALFGAGNTMFVMVVELILHFTCLVPLAWVLGITLGFGLMGIWGAGVIYVVLLAATMVWKFRSGDWKKIRLDARDQPDKAALGGGSGGPSAQGL</sequence>
<dbReference type="InterPro" id="IPR048279">
    <property type="entry name" value="MdtK-like"/>
</dbReference>
<proteinExistence type="predicted"/>
<dbReference type="GO" id="GO:0042910">
    <property type="term" value="F:xenobiotic transmembrane transporter activity"/>
    <property type="evidence" value="ECO:0007669"/>
    <property type="project" value="InterPro"/>
</dbReference>
<name>A0A150P274_SORCE</name>
<keyword evidence="8 10" id="KW-0472">Membrane</keyword>
<feature type="transmembrane region" description="Helical" evidence="10">
    <location>
        <begin position="146"/>
        <end position="163"/>
    </location>
</feature>
<keyword evidence="3" id="KW-0050">Antiport</keyword>
<reference evidence="11 12" key="1">
    <citation type="submission" date="2014-02" db="EMBL/GenBank/DDBJ databases">
        <title>The small core and large imbalanced accessory genome model reveals a collaborative survival strategy of Sorangium cellulosum strains in nature.</title>
        <authorList>
            <person name="Han K."/>
            <person name="Peng R."/>
            <person name="Blom J."/>
            <person name="Li Y.-Z."/>
        </authorList>
    </citation>
    <scope>NUCLEOTIDE SEQUENCE [LARGE SCALE GENOMIC DNA]</scope>
    <source>
        <strain evidence="11 12">So0157-25</strain>
    </source>
</reference>
<evidence type="ECO:0000256" key="3">
    <source>
        <dbReference type="ARBA" id="ARBA00022449"/>
    </source>
</evidence>
<accession>A0A150P274</accession>
<feature type="transmembrane region" description="Helical" evidence="10">
    <location>
        <begin position="62"/>
        <end position="82"/>
    </location>
</feature>
<keyword evidence="7" id="KW-0406">Ion transport</keyword>
<evidence type="ECO:0000256" key="2">
    <source>
        <dbReference type="ARBA" id="ARBA00022448"/>
    </source>
</evidence>
<organism evidence="11 12">
    <name type="scientific">Sorangium cellulosum</name>
    <name type="common">Polyangium cellulosum</name>
    <dbReference type="NCBI Taxonomy" id="56"/>
    <lineage>
        <taxon>Bacteria</taxon>
        <taxon>Pseudomonadati</taxon>
        <taxon>Myxococcota</taxon>
        <taxon>Polyangia</taxon>
        <taxon>Polyangiales</taxon>
        <taxon>Polyangiaceae</taxon>
        <taxon>Sorangium</taxon>
    </lineage>
</organism>